<dbReference type="AlphaFoldDB" id="A0A7J0GHU6"/>
<organism evidence="2 3">
    <name type="scientific">Actinidia rufa</name>
    <dbReference type="NCBI Taxonomy" id="165716"/>
    <lineage>
        <taxon>Eukaryota</taxon>
        <taxon>Viridiplantae</taxon>
        <taxon>Streptophyta</taxon>
        <taxon>Embryophyta</taxon>
        <taxon>Tracheophyta</taxon>
        <taxon>Spermatophyta</taxon>
        <taxon>Magnoliopsida</taxon>
        <taxon>eudicotyledons</taxon>
        <taxon>Gunneridae</taxon>
        <taxon>Pentapetalae</taxon>
        <taxon>asterids</taxon>
        <taxon>Ericales</taxon>
        <taxon>Actinidiaceae</taxon>
        <taxon>Actinidia</taxon>
    </lineage>
</organism>
<dbReference type="EMBL" id="BJWL01000021">
    <property type="protein sequence ID" value="GFZ10301.1"/>
    <property type="molecule type" value="Genomic_DNA"/>
</dbReference>
<accession>A0A7J0GHU6</accession>
<dbReference type="Proteomes" id="UP000585474">
    <property type="component" value="Unassembled WGS sequence"/>
</dbReference>
<dbReference type="InterPro" id="IPR025150">
    <property type="entry name" value="GH123_cat"/>
</dbReference>
<sequence length="681" mass="76711">MPFRVGFYEVVVIDKALCNSQDLMVPPVEGVAGGGTAYGWGDSGQHDSSQLRGTIDPAKVPSIDLVHAWYMPSTANVGPQDMPRPVEPISLLAARNERESIQIALRPKVNWGRSGIAGAVQVQCTDLCSAAGDRLVVGQSLTLRRVVPVLGVPDALVPLDIPISQISLYPGETSSIWVSIDVPNAQPPGHYEGELIIIATKADAESTVQCLGKAEKHQLYRDILKIVSRLWNLLMGKQWMKWWVERVKSATTSLRRVLLSPSFSDFFSDNGPVDMMDEDSISNLSIRLKLSLTVWDFVLPTTPSLPAVIGISDTVIEDRFGVQYGSKEWYEALDQHFKWLLQYRISPYFCRWGDSMRVLAYTCPWPADHPKSDEYFSDPRLAAYAVPYSQVVSCGDTEKDYLQREVDILKTKSHWRKAYFYLWMSVGDGFPSPQTHPTQILSIENHFPLNQDQYDSLRSMANEIHAYAPDARVLTTYYSGPNDAPLASNNFEAFLKVPEFLRPHTQIYCTSEWVLGNREDLAKDIIAELQPENGETFRIPCQVLVPLSALLHTQHRAVMWRVWKEGGTGFLYWGANCYEKATVASAEIRFRRGLPPGDGVLFYPGEVFSSSHQPVASLRLERLLSGLQDIEYLKLYASRFGRDESVSLIEKTGMYLGPERYTHEHMPIDVMRSEIFRTCQS</sequence>
<dbReference type="PANTHER" id="PTHR37193">
    <property type="entry name" value="ALPHA-1,6-MANNOSYL-GLYCOPROTEIN 2-BETA-N-ACETYLGLUCOSAMINYLTRANSFERASE"/>
    <property type="match status" value="1"/>
</dbReference>
<proteinExistence type="predicted"/>
<name>A0A7J0GHU6_9ERIC</name>
<reference evidence="2 3" key="1">
    <citation type="submission" date="2019-07" db="EMBL/GenBank/DDBJ databases">
        <title>De Novo Assembly of kiwifruit Actinidia rufa.</title>
        <authorList>
            <person name="Sugita-Konishi S."/>
            <person name="Sato K."/>
            <person name="Mori E."/>
            <person name="Abe Y."/>
            <person name="Kisaki G."/>
            <person name="Hamano K."/>
            <person name="Suezawa K."/>
            <person name="Otani M."/>
            <person name="Fukuda T."/>
            <person name="Manabe T."/>
            <person name="Gomi K."/>
            <person name="Tabuchi M."/>
            <person name="Akimitsu K."/>
            <person name="Kataoka I."/>
        </authorList>
    </citation>
    <scope>NUCLEOTIDE SEQUENCE [LARGE SCALE GENOMIC DNA]</scope>
    <source>
        <strain evidence="3">cv. Fuchu</strain>
    </source>
</reference>
<evidence type="ECO:0000313" key="2">
    <source>
        <dbReference type="EMBL" id="GFZ10301.1"/>
    </source>
</evidence>
<protein>
    <recommendedName>
        <fullName evidence="1">Glycoside hydrolase 123 catalytic domain-containing protein</fullName>
    </recommendedName>
</protein>
<evidence type="ECO:0000313" key="3">
    <source>
        <dbReference type="Proteomes" id="UP000585474"/>
    </source>
</evidence>
<evidence type="ECO:0000259" key="1">
    <source>
        <dbReference type="Pfam" id="PF13320"/>
    </source>
</evidence>
<feature type="domain" description="Glycoside hydrolase 123 catalytic" evidence="1">
    <location>
        <begin position="553"/>
        <end position="635"/>
    </location>
</feature>
<dbReference type="Pfam" id="PF13320">
    <property type="entry name" value="GH123_cat"/>
    <property type="match status" value="1"/>
</dbReference>
<dbReference type="PANTHER" id="PTHR37193:SF1">
    <property type="entry name" value="ALPHA-1,6-MANNOSYL-GLYCOPROTEIN 2-BETA-N-ACETYLGLUCOSAMINYLTRANSFERASE"/>
    <property type="match status" value="1"/>
</dbReference>
<keyword evidence="3" id="KW-1185">Reference proteome</keyword>
<gene>
    <name evidence="2" type="ORF">Acr_21g0009000</name>
</gene>
<comment type="caution">
    <text evidence="2">The sequence shown here is derived from an EMBL/GenBank/DDBJ whole genome shotgun (WGS) entry which is preliminary data.</text>
</comment>
<dbReference type="OrthoDB" id="1860167at2759"/>